<dbReference type="OrthoDB" id="6159834at2759"/>
<keyword evidence="3" id="KW-1185">Reference proteome</keyword>
<name>A0A8S9YUQ0_9TREM</name>
<gene>
    <name evidence="2" type="ORF">EG68_03774</name>
</gene>
<accession>A0A8S9YUQ0</accession>
<sequence length="293" mass="32651">MGITESVVGGTTVPTLRRLPAVQRILHNFRASVYNVRFQIFSVVKFIEDNSAAVVSTARSVDEHCALARRSQRERLSQVSLRYISDDDHDHQESQEKGGSRQAPFMYPDPPPPQLPQPIVLNPTFYASRSKILPPFPPGMTTKTSSSESVCTGKAGFESPQGDITTILALVKGIVSTLPTVTSRPSKPAVIQVMFRLSARTQEDLDARQAELANPEVYDVVVSAAVYLVILVDEVTIHNWQDVRCGYHALISQQRYADVSGEQLLVHMRRWLHNARNRTGGRLRRTTKPPKPN</sequence>
<proteinExistence type="predicted"/>
<feature type="region of interest" description="Disordered" evidence="1">
    <location>
        <begin position="84"/>
        <end position="114"/>
    </location>
</feature>
<dbReference type="EMBL" id="JTDE01001549">
    <property type="protein sequence ID" value="KAF7258755.1"/>
    <property type="molecule type" value="Genomic_DNA"/>
</dbReference>
<evidence type="ECO:0000313" key="2">
    <source>
        <dbReference type="EMBL" id="KAF7258755.1"/>
    </source>
</evidence>
<protein>
    <submittedName>
        <fullName evidence="2">Uncharacterized protein</fullName>
    </submittedName>
</protein>
<dbReference type="Proteomes" id="UP000822476">
    <property type="component" value="Unassembled WGS sequence"/>
</dbReference>
<dbReference type="AlphaFoldDB" id="A0A8S9YUQ0"/>
<evidence type="ECO:0000256" key="1">
    <source>
        <dbReference type="SAM" id="MobiDB-lite"/>
    </source>
</evidence>
<feature type="compositionally biased region" description="Basic and acidic residues" evidence="1">
    <location>
        <begin position="84"/>
        <end position="99"/>
    </location>
</feature>
<reference evidence="2" key="1">
    <citation type="submission" date="2019-07" db="EMBL/GenBank/DDBJ databases">
        <title>Annotation for the trematode Paragonimus miyazaki's.</title>
        <authorList>
            <person name="Choi Y.-J."/>
        </authorList>
    </citation>
    <scope>NUCLEOTIDE SEQUENCE</scope>
    <source>
        <strain evidence="2">Japan</strain>
    </source>
</reference>
<comment type="caution">
    <text evidence="2">The sequence shown here is derived from an EMBL/GenBank/DDBJ whole genome shotgun (WGS) entry which is preliminary data.</text>
</comment>
<organism evidence="2 3">
    <name type="scientific">Paragonimus skrjabini miyazakii</name>
    <dbReference type="NCBI Taxonomy" id="59628"/>
    <lineage>
        <taxon>Eukaryota</taxon>
        <taxon>Metazoa</taxon>
        <taxon>Spiralia</taxon>
        <taxon>Lophotrochozoa</taxon>
        <taxon>Platyhelminthes</taxon>
        <taxon>Trematoda</taxon>
        <taxon>Digenea</taxon>
        <taxon>Plagiorchiida</taxon>
        <taxon>Troglotremata</taxon>
        <taxon>Troglotrematidae</taxon>
        <taxon>Paragonimus</taxon>
    </lineage>
</organism>
<evidence type="ECO:0000313" key="3">
    <source>
        <dbReference type="Proteomes" id="UP000822476"/>
    </source>
</evidence>